<reference evidence="5 6" key="1">
    <citation type="submission" date="2023-03" db="EMBL/GenBank/DDBJ databases">
        <title>Genome sequence of Lichtheimia ornata CBS 291.66.</title>
        <authorList>
            <person name="Mohabir J.T."/>
            <person name="Shea T.P."/>
            <person name="Kurbessoian T."/>
            <person name="Berby B."/>
            <person name="Fontaine J."/>
            <person name="Livny J."/>
            <person name="Gnirke A."/>
            <person name="Stajich J.E."/>
            <person name="Cuomo C.A."/>
        </authorList>
    </citation>
    <scope>NUCLEOTIDE SEQUENCE [LARGE SCALE GENOMIC DNA]</scope>
    <source>
        <strain evidence="5">CBS 291.66</strain>
    </source>
</reference>
<organism evidence="5 6">
    <name type="scientific">Lichtheimia ornata</name>
    <dbReference type="NCBI Taxonomy" id="688661"/>
    <lineage>
        <taxon>Eukaryota</taxon>
        <taxon>Fungi</taxon>
        <taxon>Fungi incertae sedis</taxon>
        <taxon>Mucoromycota</taxon>
        <taxon>Mucoromycotina</taxon>
        <taxon>Mucoromycetes</taxon>
        <taxon>Mucorales</taxon>
        <taxon>Lichtheimiaceae</taxon>
        <taxon>Lichtheimia</taxon>
    </lineage>
</organism>
<keyword evidence="3" id="KW-0812">Transmembrane</keyword>
<dbReference type="EMBL" id="JARTCD010000133">
    <property type="protein sequence ID" value="KAJ8651883.1"/>
    <property type="molecule type" value="Genomic_DNA"/>
</dbReference>
<proteinExistence type="inferred from homology"/>
<comment type="similarity">
    <text evidence="2">Belongs to the major facilitator superfamily. Monocarboxylate porter (TC 2.A.1.13) family.</text>
</comment>
<feature type="transmembrane region" description="Helical" evidence="3">
    <location>
        <begin position="126"/>
        <end position="146"/>
    </location>
</feature>
<feature type="transmembrane region" description="Helical" evidence="3">
    <location>
        <begin position="293"/>
        <end position="315"/>
    </location>
</feature>
<dbReference type="InterPro" id="IPR011701">
    <property type="entry name" value="MFS"/>
</dbReference>
<sequence length="357" mass="38776">MTNLSWIGALWSFLCNSTGPLYACINSKIDDRYTILIAGILSSLSMMLASITHEIWGLYLSQGALAGLTASLIYYPCINQVLVTFSNRRSMALGMSMAGIGIGSLVFSNIATACFSTVGYRWSLRIIGFIQLVLCTIAALSCVKLKSYFSTRGVSFWNMDVFRSKRFWILLGAHFIGPFAFYIPSAFIAPYAGSIGMDAWSIANISGLVGVFKSVGSVIFGYLADRFIGRFNMGVVAGSLGVISFLAIWLTATTPAAVWTFAALYGIAEGTLTDMMITVIVDCVGLERSNAGTGWALFLWCFGGLLGQPLASVLVNNTETPDYKPAIIFAAMLYVVTTLLMLSLRVLFGRWKVFIKV</sequence>
<gene>
    <name evidence="5" type="ORF">O0I10_012552</name>
</gene>
<evidence type="ECO:0000259" key="4">
    <source>
        <dbReference type="PROSITE" id="PS50850"/>
    </source>
</evidence>
<dbReference type="Proteomes" id="UP001234581">
    <property type="component" value="Unassembled WGS sequence"/>
</dbReference>
<dbReference type="GeneID" id="83219890"/>
<dbReference type="PROSITE" id="PS50850">
    <property type="entry name" value="MFS"/>
    <property type="match status" value="1"/>
</dbReference>
<feature type="transmembrane region" description="Helical" evidence="3">
    <location>
        <begin position="327"/>
        <end position="348"/>
    </location>
</feature>
<comment type="subcellular location">
    <subcellularLocation>
        <location evidence="1">Membrane</location>
        <topology evidence="1">Multi-pass membrane protein</topology>
    </subcellularLocation>
</comment>
<feature type="domain" description="Major facilitator superfamily (MFS) profile" evidence="4">
    <location>
        <begin position="166"/>
        <end position="357"/>
    </location>
</feature>
<evidence type="ECO:0000256" key="3">
    <source>
        <dbReference type="SAM" id="Phobius"/>
    </source>
</evidence>
<feature type="transmembrane region" description="Helical" evidence="3">
    <location>
        <begin position="33"/>
        <end position="51"/>
    </location>
</feature>
<evidence type="ECO:0000256" key="1">
    <source>
        <dbReference type="ARBA" id="ARBA00004141"/>
    </source>
</evidence>
<name>A0AAD7URK5_9FUNG</name>
<dbReference type="InterPro" id="IPR050327">
    <property type="entry name" value="Proton-linked_MCT"/>
</dbReference>
<dbReference type="Pfam" id="PF07690">
    <property type="entry name" value="MFS_1"/>
    <property type="match status" value="1"/>
</dbReference>
<dbReference type="InterPro" id="IPR020846">
    <property type="entry name" value="MFS_dom"/>
</dbReference>
<keyword evidence="6" id="KW-1185">Reference proteome</keyword>
<feature type="transmembrane region" description="Helical" evidence="3">
    <location>
        <begin position="97"/>
        <end position="120"/>
    </location>
</feature>
<dbReference type="AlphaFoldDB" id="A0AAD7URK5"/>
<dbReference type="PANTHER" id="PTHR11360">
    <property type="entry name" value="MONOCARBOXYLATE TRANSPORTER"/>
    <property type="match status" value="1"/>
</dbReference>
<accession>A0AAD7URK5</accession>
<dbReference type="Gene3D" id="1.20.1250.20">
    <property type="entry name" value="MFS general substrate transporter like domains"/>
    <property type="match status" value="2"/>
</dbReference>
<feature type="transmembrane region" description="Helical" evidence="3">
    <location>
        <begin position="231"/>
        <end position="250"/>
    </location>
</feature>
<feature type="transmembrane region" description="Helical" evidence="3">
    <location>
        <begin position="167"/>
        <end position="193"/>
    </location>
</feature>
<evidence type="ECO:0000256" key="2">
    <source>
        <dbReference type="ARBA" id="ARBA00006727"/>
    </source>
</evidence>
<dbReference type="InterPro" id="IPR036259">
    <property type="entry name" value="MFS_trans_sf"/>
</dbReference>
<protein>
    <recommendedName>
        <fullName evidence="4">Major facilitator superfamily (MFS) profile domain-containing protein</fullName>
    </recommendedName>
</protein>
<keyword evidence="3" id="KW-1133">Transmembrane helix</keyword>
<comment type="caution">
    <text evidence="5">The sequence shown here is derived from an EMBL/GenBank/DDBJ whole genome shotgun (WGS) entry which is preliminary data.</text>
</comment>
<evidence type="ECO:0000313" key="6">
    <source>
        <dbReference type="Proteomes" id="UP001234581"/>
    </source>
</evidence>
<feature type="transmembrane region" description="Helical" evidence="3">
    <location>
        <begin position="256"/>
        <end position="281"/>
    </location>
</feature>
<keyword evidence="3" id="KW-0472">Membrane</keyword>
<evidence type="ECO:0000313" key="5">
    <source>
        <dbReference type="EMBL" id="KAJ8651883.1"/>
    </source>
</evidence>
<dbReference type="GO" id="GO:0022857">
    <property type="term" value="F:transmembrane transporter activity"/>
    <property type="evidence" value="ECO:0007669"/>
    <property type="project" value="InterPro"/>
</dbReference>
<dbReference type="SUPFAM" id="SSF103473">
    <property type="entry name" value="MFS general substrate transporter"/>
    <property type="match status" value="1"/>
</dbReference>
<dbReference type="PANTHER" id="PTHR11360:SF284">
    <property type="entry name" value="EG:103B4.3 PROTEIN-RELATED"/>
    <property type="match status" value="1"/>
</dbReference>
<feature type="transmembrane region" description="Helical" evidence="3">
    <location>
        <begin position="199"/>
        <end position="224"/>
    </location>
</feature>
<dbReference type="RefSeq" id="XP_058336797.1">
    <property type="nucleotide sequence ID" value="XM_058492446.1"/>
</dbReference>
<dbReference type="GO" id="GO:0016020">
    <property type="term" value="C:membrane"/>
    <property type="evidence" value="ECO:0007669"/>
    <property type="project" value="UniProtKB-SubCell"/>
</dbReference>